<keyword evidence="1" id="KW-1133">Transmembrane helix</keyword>
<feature type="transmembrane region" description="Helical" evidence="1">
    <location>
        <begin position="16"/>
        <end position="35"/>
    </location>
</feature>
<protein>
    <submittedName>
        <fullName evidence="2">Uncharacterized protein</fullName>
    </submittedName>
</protein>
<name>A0A2M4D6M7_ANODA</name>
<evidence type="ECO:0000313" key="2">
    <source>
        <dbReference type="EMBL" id="MBW73199.1"/>
    </source>
</evidence>
<keyword evidence="1" id="KW-0812">Transmembrane</keyword>
<dbReference type="EMBL" id="GGFL01009021">
    <property type="protein sequence ID" value="MBW73199.1"/>
    <property type="molecule type" value="Transcribed_RNA"/>
</dbReference>
<organism evidence="2">
    <name type="scientific">Anopheles darlingi</name>
    <name type="common">Mosquito</name>
    <dbReference type="NCBI Taxonomy" id="43151"/>
    <lineage>
        <taxon>Eukaryota</taxon>
        <taxon>Metazoa</taxon>
        <taxon>Ecdysozoa</taxon>
        <taxon>Arthropoda</taxon>
        <taxon>Hexapoda</taxon>
        <taxon>Insecta</taxon>
        <taxon>Pterygota</taxon>
        <taxon>Neoptera</taxon>
        <taxon>Endopterygota</taxon>
        <taxon>Diptera</taxon>
        <taxon>Nematocera</taxon>
        <taxon>Culicoidea</taxon>
        <taxon>Culicidae</taxon>
        <taxon>Anophelinae</taxon>
        <taxon>Anopheles</taxon>
    </lineage>
</organism>
<dbReference type="AlphaFoldDB" id="A0A2M4D6M7"/>
<evidence type="ECO:0000256" key="1">
    <source>
        <dbReference type="SAM" id="Phobius"/>
    </source>
</evidence>
<sequence>MTVCHIVWKLRFRDPALLVTAGWLVVAVASVPFCFPFRRVFFCRYCHLPALSPQGRHRGFDKVFRS</sequence>
<keyword evidence="1" id="KW-0472">Membrane</keyword>
<proteinExistence type="predicted"/>
<accession>A0A2M4D6M7</accession>
<reference evidence="2" key="1">
    <citation type="submission" date="2018-01" db="EMBL/GenBank/DDBJ databases">
        <title>An insight into the sialome of Amazonian anophelines.</title>
        <authorList>
            <person name="Ribeiro J.M."/>
            <person name="Scarpassa V."/>
            <person name="Calvo E."/>
        </authorList>
    </citation>
    <scope>NUCLEOTIDE SEQUENCE</scope>
</reference>